<dbReference type="EMBL" id="KF123937">
    <property type="protein sequence ID" value="AIA91247.1"/>
    <property type="molecule type" value="Genomic_DNA"/>
</dbReference>
<protein>
    <submittedName>
        <fullName evidence="1">CAZy families GT1 protein</fullName>
    </submittedName>
</protein>
<organism evidence="1">
    <name type="scientific">uncultured Aggregatibacter sp</name>
    <dbReference type="NCBI Taxonomy" id="470564"/>
    <lineage>
        <taxon>Bacteria</taxon>
        <taxon>Pseudomonadati</taxon>
        <taxon>Pseudomonadota</taxon>
        <taxon>Gammaproteobacteria</taxon>
        <taxon>Pasteurellales</taxon>
        <taxon>Pasteurellaceae</taxon>
        <taxon>Aggregatibacter</taxon>
        <taxon>environmental samples</taxon>
    </lineage>
</organism>
<accession>A0A060C8F4</accession>
<evidence type="ECO:0000313" key="1">
    <source>
        <dbReference type="EMBL" id="AIA91247.1"/>
    </source>
</evidence>
<dbReference type="AlphaFoldDB" id="A0A060C8F4"/>
<proteinExistence type="predicted"/>
<name>A0A060C8F4_9PAST</name>
<feature type="non-terminal residue" evidence="1">
    <location>
        <position position="1"/>
    </location>
</feature>
<reference evidence="1" key="1">
    <citation type="journal article" date="2013" name="Environ. Microbiol.">
        <title>Seasonally variable intestinal metagenomes of the red palm weevil (Rhynchophorus ferrugineus).</title>
        <authorList>
            <person name="Jia S."/>
            <person name="Zhang X."/>
            <person name="Zhang G."/>
            <person name="Yin A."/>
            <person name="Zhang S."/>
            <person name="Li F."/>
            <person name="Wang L."/>
            <person name="Zhao D."/>
            <person name="Yun Q."/>
            <person name="Tala"/>
            <person name="Wang J."/>
            <person name="Sun G."/>
            <person name="Baabdullah M."/>
            <person name="Yu X."/>
            <person name="Hu S."/>
            <person name="Al-Mssallem I.S."/>
            <person name="Yu J."/>
        </authorList>
    </citation>
    <scope>NUCLEOTIDE SEQUENCE</scope>
</reference>
<sequence length="77" mass="8498">KAIPGLEVLLINGVRESGQFYLPAGADMVTLPTYFKNEKGDYSPRSLGPDVQRLATIRSRVISAALGSFEPDVFHYR</sequence>